<dbReference type="InterPro" id="IPR021516">
    <property type="entry name" value="DUF3179"/>
</dbReference>
<evidence type="ECO:0000313" key="2">
    <source>
        <dbReference type="EMBL" id="EMA38578.1"/>
    </source>
</evidence>
<gene>
    <name evidence="2" type="ORF">C446_09785</name>
</gene>
<evidence type="ECO:0000256" key="1">
    <source>
        <dbReference type="SAM" id="MobiDB-lite"/>
    </source>
</evidence>
<proteinExistence type="predicted"/>
<reference evidence="2 3" key="1">
    <citation type="journal article" date="2014" name="PLoS Genet.">
        <title>Phylogenetically driven sequencing of extremely halophilic archaea reveals strategies for static and dynamic osmo-response.</title>
        <authorList>
            <person name="Becker E.A."/>
            <person name="Seitzer P.M."/>
            <person name="Tritt A."/>
            <person name="Larsen D."/>
            <person name="Krusor M."/>
            <person name="Yao A.I."/>
            <person name="Wu D."/>
            <person name="Madern D."/>
            <person name="Eisen J.A."/>
            <person name="Darling A.E."/>
            <person name="Facciotti M.T."/>
        </authorList>
    </citation>
    <scope>NUCLEOTIDE SEQUENCE [LARGE SCALE GENOMIC DNA]</scope>
    <source>
        <strain evidence="2 3">JCM 10879</strain>
    </source>
</reference>
<evidence type="ECO:0000313" key="3">
    <source>
        <dbReference type="Proteomes" id="UP000011607"/>
    </source>
</evidence>
<dbReference type="EMBL" id="AOMA01000095">
    <property type="protein sequence ID" value="EMA38578.1"/>
    <property type="molecule type" value="Genomic_DNA"/>
</dbReference>
<keyword evidence="3" id="KW-1185">Reference proteome</keyword>
<dbReference type="eggNOG" id="arCOG09395">
    <property type="taxonomic scope" value="Archaea"/>
</dbReference>
<feature type="compositionally biased region" description="Low complexity" evidence="1">
    <location>
        <begin position="91"/>
        <end position="104"/>
    </location>
</feature>
<feature type="region of interest" description="Disordered" evidence="1">
    <location>
        <begin position="91"/>
        <end position="134"/>
    </location>
</feature>
<protein>
    <recommendedName>
        <fullName evidence="4">DUF3179 domain-containing protein</fullName>
    </recommendedName>
</protein>
<sequence length="454" mass="49247">MQPLEVAVAPVTTLSSYESRRSHGSFGLSTAIVSLTAVAIRSARGCVFSAHDRDTALSPASYCLYMTRRSRRSVLASGTLAAIGLTGCLGDSGPNADSSSSSYDEGGGANGVTPEEMAATPDESAVETSPVPTAKSQLPVEYALESLREATVENVVPRDGIPSVDEPIFEPVADVGEGAEPRPDDPVFGVVRNGEAKAYPRSILVHHEIVNDEIGGEPIAVTYCPLTGTAMGFERGDVEFGVSGHLLNSNLVMYDRAEESYWPQMLATAIEGPLEAASLREVPVYWTTWETWVEAHPDSVVVVRDRDYVRDYENDPYRSYNPPSGYYAEDSDVLFEPLTADDRHPPKQPFRCSRPDDRPLAISLEGLREHGVYGISGDDREDDYLAAYDATLDVGHLYRVDDASGYEFDADASAVTGPDGERHDPADLPLESLSAYDAMWFAWAGFYPSTSVHE</sequence>
<dbReference type="Pfam" id="PF11376">
    <property type="entry name" value="DUF3179"/>
    <property type="match status" value="1"/>
</dbReference>
<dbReference type="PATRIC" id="fig|1227454.3.peg.1988"/>
<evidence type="ECO:0008006" key="4">
    <source>
        <dbReference type="Google" id="ProtNLM"/>
    </source>
</evidence>
<dbReference type="STRING" id="1227454.C446_09785"/>
<organism evidence="2 3">
    <name type="scientific">Halobiforma nitratireducens JCM 10879</name>
    <dbReference type="NCBI Taxonomy" id="1227454"/>
    <lineage>
        <taxon>Archaea</taxon>
        <taxon>Methanobacteriati</taxon>
        <taxon>Methanobacteriota</taxon>
        <taxon>Stenosarchaea group</taxon>
        <taxon>Halobacteria</taxon>
        <taxon>Halobacteriales</taxon>
        <taxon>Natrialbaceae</taxon>
        <taxon>Halobiforma</taxon>
    </lineage>
</organism>
<dbReference type="AlphaFoldDB" id="M0LZJ4"/>
<dbReference type="Proteomes" id="UP000011607">
    <property type="component" value="Unassembled WGS sequence"/>
</dbReference>
<accession>M0LZJ4</accession>
<name>M0LZJ4_9EURY</name>
<comment type="caution">
    <text evidence="2">The sequence shown here is derived from an EMBL/GenBank/DDBJ whole genome shotgun (WGS) entry which is preliminary data.</text>
</comment>